<dbReference type="GO" id="GO:0008168">
    <property type="term" value="F:methyltransferase activity"/>
    <property type="evidence" value="ECO:0007669"/>
    <property type="project" value="UniProtKB-KW"/>
</dbReference>
<dbReference type="PRINTS" id="PR00385">
    <property type="entry name" value="P450"/>
</dbReference>
<evidence type="ECO:0000256" key="1">
    <source>
        <dbReference type="ARBA" id="ARBA00001971"/>
    </source>
</evidence>
<dbReference type="GO" id="GO:0020037">
    <property type="term" value="F:heme binding"/>
    <property type="evidence" value="ECO:0007669"/>
    <property type="project" value="InterPro"/>
</dbReference>
<evidence type="ECO:0000256" key="6">
    <source>
        <dbReference type="PIRSR" id="PIRSR602401-1"/>
    </source>
</evidence>
<dbReference type="InterPro" id="IPR036396">
    <property type="entry name" value="Cyt_P450_sf"/>
</dbReference>
<dbReference type="Gene3D" id="1.10.630.10">
    <property type="entry name" value="Cytochrome P450"/>
    <property type="match status" value="1"/>
</dbReference>
<evidence type="ECO:0000256" key="3">
    <source>
        <dbReference type="ARBA" id="ARBA00022723"/>
    </source>
</evidence>
<dbReference type="VEuPathDB" id="FungiDB:AB675_9781"/>
<keyword evidence="4 7" id="KW-0560">Oxidoreductase</keyword>
<evidence type="ECO:0000313" key="8">
    <source>
        <dbReference type="EMBL" id="KPI42230.1"/>
    </source>
</evidence>
<keyword evidence="6 7" id="KW-0349">Heme</keyword>
<dbReference type="AlphaFoldDB" id="A0A0N1NZW1"/>
<dbReference type="CDD" id="cd11060">
    <property type="entry name" value="CYP57A1-like"/>
    <property type="match status" value="1"/>
</dbReference>
<dbReference type="GO" id="GO:0016705">
    <property type="term" value="F:oxidoreductase activity, acting on paired donors, with incorporation or reduction of molecular oxygen"/>
    <property type="evidence" value="ECO:0007669"/>
    <property type="project" value="InterPro"/>
</dbReference>
<dbReference type="GO" id="GO:0004497">
    <property type="term" value="F:monooxygenase activity"/>
    <property type="evidence" value="ECO:0007669"/>
    <property type="project" value="UniProtKB-KW"/>
</dbReference>
<organism evidence="8 9">
    <name type="scientific">Cyphellophora attinorum</name>
    <dbReference type="NCBI Taxonomy" id="1664694"/>
    <lineage>
        <taxon>Eukaryota</taxon>
        <taxon>Fungi</taxon>
        <taxon>Dikarya</taxon>
        <taxon>Ascomycota</taxon>
        <taxon>Pezizomycotina</taxon>
        <taxon>Eurotiomycetes</taxon>
        <taxon>Chaetothyriomycetidae</taxon>
        <taxon>Chaetothyriales</taxon>
        <taxon>Cyphellophoraceae</taxon>
        <taxon>Cyphellophora</taxon>
    </lineage>
</organism>
<dbReference type="GO" id="GO:0032259">
    <property type="term" value="P:methylation"/>
    <property type="evidence" value="ECO:0007669"/>
    <property type="project" value="UniProtKB-KW"/>
</dbReference>
<dbReference type="InterPro" id="IPR001128">
    <property type="entry name" value="Cyt_P450"/>
</dbReference>
<keyword evidence="9" id="KW-1185">Reference proteome</keyword>
<dbReference type="PANTHER" id="PTHR24305:SF232">
    <property type="entry name" value="P450, PUTATIVE (EUROFUNG)-RELATED"/>
    <property type="match status" value="1"/>
</dbReference>
<keyword evidence="7" id="KW-0503">Monooxygenase</keyword>
<sequence length="501" mass="55290">MDYFPFLSAAAAVGVAGLALRLLLNYFTPGLASIPGPVLARFSDLWRFLDACFGQHHNTITRLHRKYGPVVRIGPNVVSVSDPAAIDAVLGLKTNLDKSDSVKPMMNPYNGEVLPMLISAMDSEAHARIKRPIGSIYSMTTSLDFEHIIDDNINQLLTGLRPYVASNKACKIDDWMAYFAFDFILQATFSRRWGFMEAGGDIDGMLAMLDLQFLYIATIGAMPWLDNLLLKNPLLLMLVKTPNTLVDFASDQVRSRLSGKNSHAGKQPDYLARFIAAREAHPEHVSDLQLTTYATTNVLAASDTTSATLTTIIYHILKHPGVHEKVRTEIEAAGMSSPAPYAEVSKLPYLNAVILEVMRVFPTTGIELERKVGPGGLILPSGQSLPAGSVVGLNAWAVHRDQAVFGDDPDQFRPERWLQQVGESDASFERRYKGMQRANLAFGAGPRACLGKNLAILQVYKVIATMLQVFDMELVDAEKPMKTWSTISVKILNVEIRLREI</sequence>
<proteinExistence type="inferred from homology"/>
<dbReference type="GO" id="GO:0005506">
    <property type="term" value="F:iron ion binding"/>
    <property type="evidence" value="ECO:0007669"/>
    <property type="project" value="InterPro"/>
</dbReference>
<keyword evidence="5 6" id="KW-0408">Iron</keyword>
<protein>
    <submittedName>
        <fullName evidence="8">Pisatin demethylase</fullName>
    </submittedName>
</protein>
<gene>
    <name evidence="8" type="ORF">AB675_9781</name>
</gene>
<dbReference type="PRINTS" id="PR00463">
    <property type="entry name" value="EP450I"/>
</dbReference>
<dbReference type="InterPro" id="IPR017972">
    <property type="entry name" value="Cyt_P450_CS"/>
</dbReference>
<dbReference type="Pfam" id="PF00067">
    <property type="entry name" value="p450"/>
    <property type="match status" value="1"/>
</dbReference>
<dbReference type="SUPFAM" id="SSF48264">
    <property type="entry name" value="Cytochrome P450"/>
    <property type="match status" value="1"/>
</dbReference>
<accession>A0A0N1NZW1</accession>
<comment type="cofactor">
    <cofactor evidence="1 6">
        <name>heme</name>
        <dbReference type="ChEBI" id="CHEBI:30413"/>
    </cofactor>
</comment>
<dbReference type="PANTHER" id="PTHR24305">
    <property type="entry name" value="CYTOCHROME P450"/>
    <property type="match status" value="1"/>
</dbReference>
<dbReference type="InterPro" id="IPR050121">
    <property type="entry name" value="Cytochrome_P450_monoxygenase"/>
</dbReference>
<dbReference type="EMBL" id="LFJN01000007">
    <property type="protein sequence ID" value="KPI42230.1"/>
    <property type="molecule type" value="Genomic_DNA"/>
</dbReference>
<keyword evidence="8" id="KW-0808">Transferase</keyword>
<reference evidence="8 9" key="1">
    <citation type="submission" date="2015-06" db="EMBL/GenBank/DDBJ databases">
        <title>Draft genome of the ant-associated black yeast Phialophora attae CBS 131958.</title>
        <authorList>
            <person name="Moreno L.F."/>
            <person name="Stielow B.J."/>
            <person name="de Hoog S."/>
            <person name="Vicente V.A."/>
            <person name="Weiss V.A."/>
            <person name="de Vries M."/>
            <person name="Cruz L.M."/>
            <person name="Souza E.M."/>
        </authorList>
    </citation>
    <scope>NUCLEOTIDE SEQUENCE [LARGE SCALE GENOMIC DNA]</scope>
    <source>
        <strain evidence="8 9">CBS 131958</strain>
    </source>
</reference>
<evidence type="ECO:0000256" key="5">
    <source>
        <dbReference type="ARBA" id="ARBA00023004"/>
    </source>
</evidence>
<dbReference type="Proteomes" id="UP000038010">
    <property type="component" value="Unassembled WGS sequence"/>
</dbReference>
<dbReference type="GeneID" id="28742225"/>
<dbReference type="RefSeq" id="XP_018002193.1">
    <property type="nucleotide sequence ID" value="XM_018150345.1"/>
</dbReference>
<dbReference type="PROSITE" id="PS00086">
    <property type="entry name" value="CYTOCHROME_P450"/>
    <property type="match status" value="1"/>
</dbReference>
<evidence type="ECO:0000313" key="9">
    <source>
        <dbReference type="Proteomes" id="UP000038010"/>
    </source>
</evidence>
<comment type="caution">
    <text evidence="8">The sequence shown here is derived from an EMBL/GenBank/DDBJ whole genome shotgun (WGS) entry which is preliminary data.</text>
</comment>
<name>A0A0N1NZW1_9EURO</name>
<dbReference type="InterPro" id="IPR002401">
    <property type="entry name" value="Cyt_P450_E_grp-I"/>
</dbReference>
<comment type="similarity">
    <text evidence="2 7">Belongs to the cytochrome P450 family.</text>
</comment>
<evidence type="ECO:0000256" key="7">
    <source>
        <dbReference type="RuleBase" id="RU000461"/>
    </source>
</evidence>
<evidence type="ECO:0000256" key="4">
    <source>
        <dbReference type="ARBA" id="ARBA00023002"/>
    </source>
</evidence>
<evidence type="ECO:0000256" key="2">
    <source>
        <dbReference type="ARBA" id="ARBA00010617"/>
    </source>
</evidence>
<dbReference type="OrthoDB" id="3934656at2759"/>
<keyword evidence="8" id="KW-0489">Methyltransferase</keyword>
<keyword evidence="3 6" id="KW-0479">Metal-binding</keyword>
<dbReference type="STRING" id="1664694.A0A0N1NZW1"/>
<feature type="binding site" description="axial binding residue" evidence="6">
    <location>
        <position position="449"/>
    </location>
    <ligand>
        <name>heme</name>
        <dbReference type="ChEBI" id="CHEBI:30413"/>
    </ligand>
    <ligandPart>
        <name>Fe</name>
        <dbReference type="ChEBI" id="CHEBI:18248"/>
    </ligandPart>
</feature>